<keyword evidence="2" id="KW-0548">Nucleotidyltransferase</keyword>
<keyword evidence="1" id="KW-0808">Transferase</keyword>
<dbReference type="AlphaFoldDB" id="A0A382NIM0"/>
<dbReference type="EMBL" id="UINC01100760">
    <property type="protein sequence ID" value="SVC61064.1"/>
    <property type="molecule type" value="Genomic_DNA"/>
</dbReference>
<dbReference type="InterPro" id="IPR029044">
    <property type="entry name" value="Nucleotide-diphossugar_trans"/>
</dbReference>
<organism evidence="4">
    <name type="scientific">marine metagenome</name>
    <dbReference type="NCBI Taxonomy" id="408172"/>
    <lineage>
        <taxon>unclassified sequences</taxon>
        <taxon>metagenomes</taxon>
        <taxon>ecological metagenomes</taxon>
    </lineage>
</organism>
<evidence type="ECO:0000313" key="4">
    <source>
        <dbReference type="EMBL" id="SVC61064.1"/>
    </source>
</evidence>
<dbReference type="Gene3D" id="3.90.550.10">
    <property type="entry name" value="Spore Coat Polysaccharide Biosynthesis Protein SpsA, Chain A"/>
    <property type="match status" value="1"/>
</dbReference>
<feature type="domain" description="MobA-like NTP transferase" evidence="3">
    <location>
        <begin position="3"/>
        <end position="112"/>
    </location>
</feature>
<gene>
    <name evidence="4" type="ORF">METZ01_LOCUS313918</name>
</gene>
<reference evidence="4" key="1">
    <citation type="submission" date="2018-05" db="EMBL/GenBank/DDBJ databases">
        <authorList>
            <person name="Lanie J.A."/>
            <person name="Ng W.-L."/>
            <person name="Kazmierczak K.M."/>
            <person name="Andrzejewski T.M."/>
            <person name="Davidsen T.M."/>
            <person name="Wayne K.J."/>
            <person name="Tettelin H."/>
            <person name="Glass J.I."/>
            <person name="Rusch D."/>
            <person name="Podicherti R."/>
            <person name="Tsui H.-C.T."/>
            <person name="Winkler M.E."/>
        </authorList>
    </citation>
    <scope>NUCLEOTIDE SEQUENCE</scope>
</reference>
<evidence type="ECO:0000259" key="3">
    <source>
        <dbReference type="Pfam" id="PF12804"/>
    </source>
</evidence>
<dbReference type="GO" id="GO:0016779">
    <property type="term" value="F:nucleotidyltransferase activity"/>
    <property type="evidence" value="ECO:0007669"/>
    <property type="project" value="UniProtKB-KW"/>
</dbReference>
<dbReference type="PANTHER" id="PTHR43584:SF8">
    <property type="entry name" value="N-ACETYLMURAMATE ALPHA-1-PHOSPHATE URIDYLYLTRANSFERASE"/>
    <property type="match status" value="1"/>
</dbReference>
<dbReference type="PANTHER" id="PTHR43584">
    <property type="entry name" value="NUCLEOTIDYL TRANSFERASE"/>
    <property type="match status" value="1"/>
</dbReference>
<accession>A0A382NIM0</accession>
<feature type="non-terminal residue" evidence="4">
    <location>
        <position position="145"/>
    </location>
</feature>
<dbReference type="InterPro" id="IPR025877">
    <property type="entry name" value="MobA-like_NTP_Trfase"/>
</dbReference>
<dbReference type="Pfam" id="PF12804">
    <property type="entry name" value="NTP_transf_3"/>
    <property type="match status" value="1"/>
</dbReference>
<protein>
    <recommendedName>
        <fullName evidence="3">MobA-like NTP transferase domain-containing protein</fullName>
    </recommendedName>
</protein>
<dbReference type="SUPFAM" id="SSF53448">
    <property type="entry name" value="Nucleotide-diphospho-sugar transferases"/>
    <property type="match status" value="1"/>
</dbReference>
<proteinExistence type="predicted"/>
<evidence type="ECO:0000256" key="1">
    <source>
        <dbReference type="ARBA" id="ARBA00022679"/>
    </source>
</evidence>
<sequence length="145" mass="16282">MNAIILAAGMGMRLLPDTEDIPKGMVKLFDKSLIEMQIDIFKKCGIDDISIVTGYLAEKINFQSINYFKNENFSTTAGNESLYCAKQKLNDTIICYADLVFDISIIKKMIDFNGDVGIAVESNWKTHYVGRTLHPISEADNVLFD</sequence>
<dbReference type="InterPro" id="IPR050065">
    <property type="entry name" value="GlmU-like"/>
</dbReference>
<evidence type="ECO:0000256" key="2">
    <source>
        <dbReference type="ARBA" id="ARBA00022695"/>
    </source>
</evidence>
<name>A0A382NIM0_9ZZZZ</name>